<comment type="caution">
    <text evidence="1">The sequence shown here is derived from an EMBL/GenBank/DDBJ whole genome shotgun (WGS) entry which is preliminary data.</text>
</comment>
<gene>
    <name evidence="1" type="ORF">D5077_14630</name>
</gene>
<sequence>MSESDSIEVNPSSVPANTKIMLMGFSENDDFTTKFSENIKDLVFEIGRYIDLSLLDGVTVGFDYDAALQSVDLGYGSSIAKGYTNTDNLIGVAKILRVKREGVIKVHIVYNAHVLTLLTEPTHPDFLATVNLVVHELGHVSVIAWFEKHSPGIMLKPFKGDWVRSQLLDAAHTCWEEYAACKLASIFRHPIVEKNYLEMATSQVEEGFKTAHEIIKEYRTKRNLQSAFNGVFIAVVTPIKYISYFLGHQFGIQKGDGDALDIEQFGVYSPFINAIQDELQKAWDTREQWDGLNGLNGLLNVMLKIFSSAGMDITLDYSERGGSSYVNFPYTPQTLPGGEATYQLMKQNGLI</sequence>
<organism evidence="1 2">
    <name type="scientific">Dickeya dianthicola</name>
    <dbReference type="NCBI Taxonomy" id="204039"/>
    <lineage>
        <taxon>Bacteria</taxon>
        <taxon>Pseudomonadati</taxon>
        <taxon>Pseudomonadota</taxon>
        <taxon>Gammaproteobacteria</taxon>
        <taxon>Enterobacterales</taxon>
        <taxon>Pectobacteriaceae</taxon>
        <taxon>Dickeya</taxon>
    </lineage>
</organism>
<keyword evidence="2" id="KW-1185">Reference proteome</keyword>
<evidence type="ECO:0000313" key="1">
    <source>
        <dbReference type="EMBL" id="RJL70011.1"/>
    </source>
</evidence>
<name>A0ABX9NLE0_9GAMM</name>
<dbReference type="EMBL" id="QZDO01000051">
    <property type="protein sequence ID" value="RJL70011.1"/>
    <property type="molecule type" value="Genomic_DNA"/>
</dbReference>
<evidence type="ECO:0000313" key="2">
    <source>
        <dbReference type="Proteomes" id="UP000266633"/>
    </source>
</evidence>
<reference evidence="1 2" key="1">
    <citation type="submission" date="2018-09" db="EMBL/GenBank/DDBJ databases">
        <title>Phylogenetic diversity of Pectobacterium and Dickeya strains causing blackleg disease of potato in Morocco.</title>
        <authorList>
            <person name="Oulghazi S."/>
            <person name="Moumni M."/>
            <person name="Faure D."/>
        </authorList>
    </citation>
    <scope>NUCLEOTIDE SEQUENCE [LARGE SCALE GENOMIC DNA]</scope>
    <source>
        <strain evidence="1 2">S4.16.03.LID</strain>
    </source>
</reference>
<accession>A0ABX9NLE0</accession>
<dbReference type="RefSeq" id="WP_029729360.1">
    <property type="nucleotide sequence ID" value="NZ_CP038499.1"/>
</dbReference>
<proteinExistence type="predicted"/>
<dbReference type="Proteomes" id="UP000266633">
    <property type="component" value="Unassembled WGS sequence"/>
</dbReference>
<protein>
    <submittedName>
        <fullName evidence="1">Uncharacterized protein</fullName>
    </submittedName>
</protein>